<keyword evidence="3 5" id="KW-0456">Lyase</keyword>
<feature type="binding site" evidence="5">
    <location>
        <position position="237"/>
    </location>
    <ligand>
        <name>3-dehydroquinate</name>
        <dbReference type="ChEBI" id="CHEBI:32364"/>
    </ligand>
</feature>
<dbReference type="EC" id="4.2.1.10" evidence="5"/>
<evidence type="ECO:0000313" key="7">
    <source>
        <dbReference type="Proteomes" id="UP000029507"/>
    </source>
</evidence>
<feature type="binding site" evidence="5">
    <location>
        <position position="214"/>
    </location>
    <ligand>
        <name>3-dehydroquinate</name>
        <dbReference type="ChEBI" id="CHEBI:32364"/>
    </ligand>
</feature>
<keyword evidence="2 5" id="KW-0057">Aromatic amino acid biosynthesis</keyword>
<feature type="active site" description="Proton donor/acceptor" evidence="5">
    <location>
        <position position="144"/>
    </location>
</feature>
<dbReference type="UniPathway" id="UPA00053">
    <property type="reaction ID" value="UER00086"/>
</dbReference>
<proteinExistence type="inferred from homology"/>
<dbReference type="GO" id="GO:0003855">
    <property type="term" value="F:3-dehydroquinate dehydratase activity"/>
    <property type="evidence" value="ECO:0007669"/>
    <property type="project" value="UniProtKB-UniRule"/>
</dbReference>
<dbReference type="SUPFAM" id="SSF51569">
    <property type="entry name" value="Aldolase"/>
    <property type="match status" value="1"/>
</dbReference>
<dbReference type="FunFam" id="3.20.20.70:FF:000047">
    <property type="entry name" value="3-dehydroquinate dehydratase"/>
    <property type="match status" value="1"/>
</dbReference>
<dbReference type="HOGENOM" id="CLU_064444_0_0_9"/>
<dbReference type="Pfam" id="PF01487">
    <property type="entry name" value="DHquinase_I"/>
    <property type="match status" value="1"/>
</dbReference>
<evidence type="ECO:0000256" key="3">
    <source>
        <dbReference type="ARBA" id="ARBA00023239"/>
    </source>
</evidence>
<dbReference type="HAMAP" id="MF_00214">
    <property type="entry name" value="AroD"/>
    <property type="match status" value="1"/>
</dbReference>
<evidence type="ECO:0000256" key="2">
    <source>
        <dbReference type="ARBA" id="ARBA00023141"/>
    </source>
</evidence>
<dbReference type="Proteomes" id="UP000029507">
    <property type="component" value="Chromosome"/>
</dbReference>
<dbReference type="InterPro" id="IPR001381">
    <property type="entry name" value="DHquinase_I"/>
</dbReference>
<comment type="similarity">
    <text evidence="5">Belongs to the type-I 3-dehydroquinase family.</text>
</comment>
<keyword evidence="7" id="KW-1185">Reference proteome</keyword>
<dbReference type="PROSITE" id="PS01028">
    <property type="entry name" value="DEHYDROQUINASE_I"/>
    <property type="match status" value="1"/>
</dbReference>
<protein>
    <recommendedName>
        <fullName evidence="5">3-dehydroquinate dehydratase</fullName>
        <shortName evidence="5">3-dehydroquinase</shortName>
        <ecNumber evidence="5">4.2.1.10</ecNumber>
    </recommendedName>
    <alternativeName>
        <fullName evidence="5">Type I DHQase</fullName>
    </alternativeName>
    <alternativeName>
        <fullName evidence="5">Type I dehydroquinase</fullName>
        <shortName evidence="5">DHQ1</shortName>
    </alternativeName>
</protein>
<dbReference type="GO" id="GO:0046279">
    <property type="term" value="P:3,4-dihydroxybenzoate biosynthetic process"/>
    <property type="evidence" value="ECO:0007669"/>
    <property type="project" value="TreeGrafter"/>
</dbReference>
<dbReference type="OrthoDB" id="9813659at2"/>
<evidence type="ECO:0000256" key="1">
    <source>
        <dbReference type="ARBA" id="ARBA00001864"/>
    </source>
</evidence>
<dbReference type="CDD" id="cd00502">
    <property type="entry name" value="DHQase_I"/>
    <property type="match status" value="1"/>
</dbReference>
<feature type="binding site" evidence="5">
    <location>
        <begin position="47"/>
        <end position="49"/>
    </location>
    <ligand>
        <name>3-dehydroquinate</name>
        <dbReference type="ChEBI" id="CHEBI:32364"/>
    </ligand>
</feature>
<dbReference type="Gene3D" id="3.20.20.70">
    <property type="entry name" value="Aldolase class I"/>
    <property type="match status" value="1"/>
</dbReference>
<dbReference type="EMBL" id="CP009286">
    <property type="protein sequence ID" value="AIQ62350.1"/>
    <property type="molecule type" value="Genomic_DNA"/>
</dbReference>
<comment type="pathway">
    <text evidence="5">Metabolic intermediate biosynthesis; chorismate biosynthesis; chorismate from D-erythrose 4-phosphate and phosphoenolpyruvate: step 3/7.</text>
</comment>
<dbReference type="GO" id="GO:0009423">
    <property type="term" value="P:chorismate biosynthetic process"/>
    <property type="evidence" value="ECO:0007669"/>
    <property type="project" value="UniProtKB-UniRule"/>
</dbReference>
<dbReference type="InterPro" id="IPR013785">
    <property type="entry name" value="Aldolase_TIM"/>
</dbReference>
<dbReference type="STRING" id="169760.PSTEL_03760"/>
<dbReference type="InterPro" id="IPR018508">
    <property type="entry name" value="3-dehydroquinate_DH_AS"/>
</dbReference>
<gene>
    <name evidence="5" type="primary">aroD</name>
    <name evidence="6" type="ORF">PSTEL_03760</name>
</gene>
<dbReference type="PANTHER" id="PTHR43699:SF1">
    <property type="entry name" value="3-DEHYDROQUINATE DEHYDRATASE"/>
    <property type="match status" value="1"/>
</dbReference>
<keyword evidence="4 5" id="KW-0704">Schiff base</keyword>
<sequence>MAGTVIVKDVVIGEGMPKICVPLVGATAEELVREAEELLTLGADVAEWRIDFFEEAENLEAVLSALGGIREAIPGIPLIFTFRSAREGGEREISNEYYAKLNRAAAESGMVDLIDVELFAGDDIVAPLIEWAHEHGVRVVVSNHDFHKTPSKEEIVARLRKMQELGGDLPKIAVMPLHAGDVLTLLDATRIMNEQFADRPIITMSMAGKGMISRLAGELFGSALTFGSAKKASAPGQLPVAELRGLLELMHQNL</sequence>
<comment type="subunit">
    <text evidence="5">Homodimer.</text>
</comment>
<dbReference type="NCBIfam" id="TIGR01093">
    <property type="entry name" value="aroD"/>
    <property type="match status" value="1"/>
</dbReference>
<dbReference type="GO" id="GO:0008652">
    <property type="term" value="P:amino acid biosynthetic process"/>
    <property type="evidence" value="ECO:0007669"/>
    <property type="project" value="UniProtKB-KW"/>
</dbReference>
<feature type="active site" description="Schiff-base intermediate with substrate" evidence="5">
    <location>
        <position position="171"/>
    </location>
</feature>
<evidence type="ECO:0000313" key="6">
    <source>
        <dbReference type="EMBL" id="AIQ62350.1"/>
    </source>
</evidence>
<organism evidence="6 7">
    <name type="scientific">Paenibacillus stellifer</name>
    <dbReference type="NCBI Taxonomy" id="169760"/>
    <lineage>
        <taxon>Bacteria</taxon>
        <taxon>Bacillati</taxon>
        <taxon>Bacillota</taxon>
        <taxon>Bacilli</taxon>
        <taxon>Bacillales</taxon>
        <taxon>Paenibacillaceae</taxon>
        <taxon>Paenibacillus</taxon>
    </lineage>
</organism>
<accession>A0A089LQH6</accession>
<comment type="function">
    <text evidence="5">Involved in the third step of the chorismate pathway, which leads to the biosynthesis of aromatic amino acids. Catalyzes the cis-dehydration of 3-dehydroquinate (DHQ) and introduces the first double bond of the aromatic ring to yield 3-dehydroshikimate.</text>
</comment>
<keyword evidence="5" id="KW-0028">Amino-acid biosynthesis</keyword>
<feature type="binding site" evidence="5">
    <location>
        <position position="83"/>
    </location>
    <ligand>
        <name>3-dehydroquinate</name>
        <dbReference type="ChEBI" id="CHEBI:32364"/>
    </ligand>
</feature>
<dbReference type="InterPro" id="IPR050146">
    <property type="entry name" value="Type-I_3-dehydroquinase"/>
</dbReference>
<dbReference type="GO" id="GO:0009073">
    <property type="term" value="P:aromatic amino acid family biosynthetic process"/>
    <property type="evidence" value="ECO:0007669"/>
    <property type="project" value="UniProtKB-KW"/>
</dbReference>
<dbReference type="KEGG" id="pste:PSTEL_03760"/>
<name>A0A089LQH6_9BACL</name>
<evidence type="ECO:0000256" key="5">
    <source>
        <dbReference type="HAMAP-Rule" id="MF_00214"/>
    </source>
</evidence>
<dbReference type="AlphaFoldDB" id="A0A089LQH6"/>
<feature type="binding site" evidence="5">
    <location>
        <position position="233"/>
    </location>
    <ligand>
        <name>3-dehydroquinate</name>
        <dbReference type="ChEBI" id="CHEBI:32364"/>
    </ligand>
</feature>
<dbReference type="RefSeq" id="WP_038693529.1">
    <property type="nucleotide sequence ID" value="NZ_CP009286.1"/>
</dbReference>
<evidence type="ECO:0000256" key="4">
    <source>
        <dbReference type="ARBA" id="ARBA00023270"/>
    </source>
</evidence>
<reference evidence="6 7" key="1">
    <citation type="submission" date="2014-08" db="EMBL/GenBank/DDBJ databases">
        <title>Comparative genomics of the Paenibacillus odorifer group.</title>
        <authorList>
            <person name="den Bakker H.C."/>
            <person name="Tsai Y.-C."/>
            <person name="Martin N."/>
            <person name="Korlach J."/>
            <person name="Wiedmann M."/>
        </authorList>
    </citation>
    <scope>NUCLEOTIDE SEQUENCE [LARGE SCALE GENOMIC DNA]</scope>
    <source>
        <strain evidence="6 7">DSM 14472</strain>
    </source>
</reference>
<comment type="caution">
    <text evidence="5">Lacks conserved residue(s) required for the propagation of feature annotation.</text>
</comment>
<comment type="catalytic activity">
    <reaction evidence="1 5">
        <text>3-dehydroquinate = 3-dehydroshikimate + H2O</text>
        <dbReference type="Rhea" id="RHEA:21096"/>
        <dbReference type="ChEBI" id="CHEBI:15377"/>
        <dbReference type="ChEBI" id="CHEBI:16630"/>
        <dbReference type="ChEBI" id="CHEBI:32364"/>
        <dbReference type="EC" id="4.2.1.10"/>
    </reaction>
</comment>
<dbReference type="PANTHER" id="PTHR43699">
    <property type="entry name" value="3-DEHYDROQUINATE DEHYDRATASE"/>
    <property type="match status" value="1"/>
</dbReference>